<dbReference type="SUPFAM" id="SSF46955">
    <property type="entry name" value="Putative DNA-binding domain"/>
    <property type="match status" value="1"/>
</dbReference>
<proteinExistence type="predicted"/>
<gene>
    <name evidence="1" type="ORF">SAMN04488539_0310</name>
</gene>
<protein>
    <recommendedName>
        <fullName evidence="3">MerR HTH family regulatory protein</fullName>
    </recommendedName>
</protein>
<organism evidence="1 2">
    <name type="scientific">Corynebacterium timonense</name>
    <dbReference type="NCBI Taxonomy" id="441500"/>
    <lineage>
        <taxon>Bacteria</taxon>
        <taxon>Bacillati</taxon>
        <taxon>Actinomycetota</taxon>
        <taxon>Actinomycetes</taxon>
        <taxon>Mycobacteriales</taxon>
        <taxon>Corynebacteriaceae</taxon>
        <taxon>Corynebacterium</taxon>
    </lineage>
</organism>
<evidence type="ECO:0000313" key="2">
    <source>
        <dbReference type="Proteomes" id="UP000182237"/>
    </source>
</evidence>
<dbReference type="EMBL" id="LT629765">
    <property type="protein sequence ID" value="SDR77085.1"/>
    <property type="molecule type" value="Genomic_DNA"/>
</dbReference>
<reference evidence="1 2" key="1">
    <citation type="submission" date="2016-10" db="EMBL/GenBank/DDBJ databases">
        <authorList>
            <person name="de Groot N.N."/>
        </authorList>
    </citation>
    <scope>NUCLEOTIDE SEQUENCE [LARGE SCALE GENOMIC DNA]</scope>
    <source>
        <strain evidence="1 2">DSM 45434</strain>
    </source>
</reference>
<sequence length="55" mass="6367">MGVDYIAERTGYTTAAIRHWDRAGKLPPVAPPRRKEWFKGDIDKWITDNFEFGDA</sequence>
<evidence type="ECO:0008006" key="3">
    <source>
        <dbReference type="Google" id="ProtNLM"/>
    </source>
</evidence>
<keyword evidence="2" id="KW-1185">Reference proteome</keyword>
<dbReference type="Proteomes" id="UP000182237">
    <property type="component" value="Chromosome I"/>
</dbReference>
<dbReference type="AlphaFoldDB" id="A0A1H1LSW8"/>
<dbReference type="STRING" id="1203190.GCA_000312345_00459"/>
<dbReference type="InterPro" id="IPR009061">
    <property type="entry name" value="DNA-bd_dom_put_sf"/>
</dbReference>
<accession>A0A1H1LSW8</accession>
<name>A0A1H1LSW8_9CORY</name>
<evidence type="ECO:0000313" key="1">
    <source>
        <dbReference type="EMBL" id="SDR77085.1"/>
    </source>
</evidence>